<accession>A0A8J7WHG8</accession>
<evidence type="ECO:0000313" key="2">
    <source>
        <dbReference type="EMBL" id="MBS0125736.1"/>
    </source>
</evidence>
<reference evidence="2" key="1">
    <citation type="submission" date="2021-04" db="EMBL/GenBank/DDBJ databases">
        <authorList>
            <person name="Yoon J."/>
        </authorList>
    </citation>
    <scope>NUCLEOTIDE SEQUENCE</scope>
    <source>
        <strain evidence="2">KMU-90</strain>
    </source>
</reference>
<evidence type="ECO:0000313" key="3">
    <source>
        <dbReference type="Proteomes" id="UP000681356"/>
    </source>
</evidence>
<dbReference type="RefSeq" id="WP_212537707.1">
    <property type="nucleotide sequence ID" value="NZ_JAGTUU010000007.1"/>
</dbReference>
<dbReference type="Proteomes" id="UP000681356">
    <property type="component" value="Unassembled WGS sequence"/>
</dbReference>
<dbReference type="EMBL" id="JAGTUU010000007">
    <property type="protein sequence ID" value="MBS0125736.1"/>
    <property type="molecule type" value="Genomic_DNA"/>
</dbReference>
<dbReference type="AlphaFoldDB" id="A0A8J7WHG8"/>
<keyword evidence="1" id="KW-1133">Transmembrane helix</keyword>
<feature type="transmembrane region" description="Helical" evidence="1">
    <location>
        <begin position="33"/>
        <end position="52"/>
    </location>
</feature>
<protein>
    <submittedName>
        <fullName evidence="2">Uncharacterized protein</fullName>
    </submittedName>
</protein>
<comment type="caution">
    <text evidence="2">The sequence shown here is derived from an EMBL/GenBank/DDBJ whole genome shotgun (WGS) entry which is preliminary data.</text>
</comment>
<organism evidence="2 3">
    <name type="scientific">Thetidibacter halocola</name>
    <dbReference type="NCBI Taxonomy" id="2827239"/>
    <lineage>
        <taxon>Bacteria</taxon>
        <taxon>Pseudomonadati</taxon>
        <taxon>Pseudomonadota</taxon>
        <taxon>Alphaproteobacteria</taxon>
        <taxon>Rhodobacterales</taxon>
        <taxon>Roseobacteraceae</taxon>
        <taxon>Thetidibacter</taxon>
    </lineage>
</organism>
<evidence type="ECO:0000256" key="1">
    <source>
        <dbReference type="SAM" id="Phobius"/>
    </source>
</evidence>
<sequence>MAIIGIILGSVLGLVAALAGLMAFNLPLFSAFMLYMATAVGFGLVTAMAAALRPTCPEQPVLA</sequence>
<name>A0A8J7WHG8_9RHOB</name>
<keyword evidence="3" id="KW-1185">Reference proteome</keyword>
<proteinExistence type="predicted"/>
<keyword evidence="1" id="KW-0812">Transmembrane</keyword>
<gene>
    <name evidence="2" type="ORF">KB874_16765</name>
</gene>
<keyword evidence="1" id="KW-0472">Membrane</keyword>